<dbReference type="InterPro" id="IPR006175">
    <property type="entry name" value="YjgF/YER057c/UK114"/>
</dbReference>
<keyword evidence="6" id="KW-0285">Flavoprotein</keyword>
<dbReference type="Gene3D" id="3.90.660.10">
    <property type="match status" value="1"/>
</dbReference>
<dbReference type="Gene3D" id="1.10.405.10">
    <property type="entry name" value="Guanine Nucleotide Dissociation Inhibitor, domain 1"/>
    <property type="match status" value="1"/>
</dbReference>
<feature type="binding site" evidence="5">
    <location>
        <begin position="172"/>
        <end position="173"/>
    </location>
    <ligand>
        <name>FAD</name>
        <dbReference type="ChEBI" id="CHEBI:57692"/>
    </ligand>
</feature>
<comment type="catalytic activity">
    <reaction evidence="4">
        <text>a secondary aliphatic amine + O2 + H2O = a primary amine + an aldehyde + H2O2</text>
        <dbReference type="Rhea" id="RHEA:26414"/>
        <dbReference type="ChEBI" id="CHEBI:15377"/>
        <dbReference type="ChEBI" id="CHEBI:15379"/>
        <dbReference type="ChEBI" id="CHEBI:16240"/>
        <dbReference type="ChEBI" id="CHEBI:17478"/>
        <dbReference type="ChEBI" id="CHEBI:58855"/>
        <dbReference type="ChEBI" id="CHEBI:65296"/>
        <dbReference type="EC" id="1.4.3.4"/>
    </reaction>
</comment>
<keyword evidence="3 6" id="KW-0560">Oxidoreductase</keyword>
<dbReference type="SUPFAM" id="SSF54373">
    <property type="entry name" value="FAD-linked reductases, C-terminal domain"/>
    <property type="match status" value="1"/>
</dbReference>
<dbReference type="PANTHER" id="PTHR43563:SF14">
    <property type="entry name" value="AMINE OXIDASE"/>
    <property type="match status" value="1"/>
</dbReference>
<evidence type="ECO:0000256" key="4">
    <source>
        <dbReference type="ARBA" id="ARBA00048448"/>
    </source>
</evidence>
<dbReference type="InterPro" id="IPR035959">
    <property type="entry name" value="RutC-like_sf"/>
</dbReference>
<keyword evidence="6" id="KW-0274">FAD</keyword>
<sequence>MSLKPSSSARSIDPYRMMDGRPTFSHVATSTGPSRIIITAGQVGADENGIVPATPSDQIALAFENLSRCLEAAGAGVADILKLTYYIVNYDPKNRHHAPHLIKFLNGHRPATTLVPVTALANPEYLFEIEATAAVAQAPTQTVDVVVVGAGLSGLQTAYDLQKAGFSCVVVEARDRVGGKTWSVEPIASGKVIDLGAAWVNDTNQTRVHALAKKLGLATVVQNTKGNVIQHDLDDSKSTFVYGTVPLLAEINGTENMVYVRDLVEETCQQLDLYKITPAGKDLDKLTLEEFVKAQEKGESAFATVTIWTRVMLGLEPSEMSALFFLDYCNRGGGFLQMRSDKRHGGQYMRLVQGTQSLSKGLTELLAPGTVILNSPVRLIRQDGSGGAYVSSGRGDFKCRKVVVSVPTPLYKEITFVPALSEAKTTLSSSTVLGYTSKAMLMYDTPWWRTANLCGMVQSFKGPVAATRDTSNDDKKQYSLTCFLVGDWGREQSKKTKAERHQGIISHIRELFSPFVEVPEPITIIEHEWAKDQWAQGCPCPATPPGIMSQYGHAMTTVHGNVHFVGTETAVKWKGYMEGAIESGERGAEEVIKSLTKAKL</sequence>
<evidence type="ECO:0000313" key="9">
    <source>
        <dbReference type="Proteomes" id="UP000254866"/>
    </source>
</evidence>
<dbReference type="CDD" id="cd00448">
    <property type="entry name" value="YjgF_YER057c_UK114_family"/>
    <property type="match status" value="1"/>
</dbReference>
<evidence type="ECO:0000256" key="6">
    <source>
        <dbReference type="RuleBase" id="RU362067"/>
    </source>
</evidence>
<evidence type="ECO:0000256" key="5">
    <source>
        <dbReference type="PIRSR" id="PIRSR601613-1"/>
    </source>
</evidence>
<keyword evidence="9" id="KW-1185">Reference proteome</keyword>
<dbReference type="STRING" id="2656787.A0A370TDH7"/>
<reference evidence="8 9" key="1">
    <citation type="journal article" date="2018" name="IMA Fungus">
        <title>IMA Genome-F 9: Draft genome sequence of Annulohypoxylon stygium, Aspergillus mulundensis, Berkeleyomyces basicola (syn. Thielaviopsis basicola), Ceratocystis smalleyi, two Cercospora beticola strains, Coleophoma cylindrospora, Fusarium fracticaudum, Phialophora cf. hyalina, and Morchella septimelata.</title>
        <authorList>
            <person name="Wingfield B.D."/>
            <person name="Bills G.F."/>
            <person name="Dong Y."/>
            <person name="Huang W."/>
            <person name="Nel W.J."/>
            <person name="Swalarsk-Parry B.S."/>
            <person name="Vaghefi N."/>
            <person name="Wilken P.M."/>
            <person name="An Z."/>
            <person name="de Beer Z.W."/>
            <person name="De Vos L."/>
            <person name="Chen L."/>
            <person name="Duong T.A."/>
            <person name="Gao Y."/>
            <person name="Hammerbacher A."/>
            <person name="Kikkert J.R."/>
            <person name="Li Y."/>
            <person name="Li H."/>
            <person name="Li K."/>
            <person name="Li Q."/>
            <person name="Liu X."/>
            <person name="Ma X."/>
            <person name="Naidoo K."/>
            <person name="Pethybridge S.J."/>
            <person name="Sun J."/>
            <person name="Steenkamp E.T."/>
            <person name="van der Nest M.A."/>
            <person name="van Wyk S."/>
            <person name="Wingfield M.J."/>
            <person name="Xiong C."/>
            <person name="Yue Q."/>
            <person name="Zhang X."/>
        </authorList>
    </citation>
    <scope>NUCLEOTIDE SEQUENCE [LARGE SCALE GENOMIC DNA]</scope>
    <source>
        <strain evidence="8 9">BP 5553</strain>
    </source>
</reference>
<feature type="domain" description="Amine oxidase" evidence="7">
    <location>
        <begin position="152"/>
        <end position="592"/>
    </location>
</feature>
<dbReference type="EMBL" id="NPIC01000010">
    <property type="protein sequence ID" value="RDL32481.1"/>
    <property type="molecule type" value="Genomic_DNA"/>
</dbReference>
<evidence type="ECO:0000256" key="3">
    <source>
        <dbReference type="ARBA" id="ARBA00023002"/>
    </source>
</evidence>
<dbReference type="EC" id="1.4.3.-" evidence="6"/>
<dbReference type="GeneID" id="43601786"/>
<dbReference type="AlphaFoldDB" id="A0A370TDH7"/>
<gene>
    <name evidence="8" type="ORF">BP5553_08937</name>
</gene>
<evidence type="ECO:0000256" key="1">
    <source>
        <dbReference type="ARBA" id="ARBA00001974"/>
    </source>
</evidence>
<dbReference type="Pfam" id="PF01042">
    <property type="entry name" value="Ribonuc_L-PSP"/>
    <property type="match status" value="1"/>
</dbReference>
<dbReference type="InterPro" id="IPR001613">
    <property type="entry name" value="Flavin_amine_oxidase"/>
</dbReference>
<comment type="cofactor">
    <cofactor evidence="1 6">
        <name>FAD</name>
        <dbReference type="ChEBI" id="CHEBI:57692"/>
    </cofactor>
</comment>
<dbReference type="SUPFAM" id="SSF55298">
    <property type="entry name" value="YjgF-like"/>
    <property type="match status" value="1"/>
</dbReference>
<dbReference type="InterPro" id="IPR002937">
    <property type="entry name" value="Amino_oxidase"/>
</dbReference>
<protein>
    <recommendedName>
        <fullName evidence="6">Amine oxidase</fullName>
        <ecNumber evidence="6">1.4.3.-</ecNumber>
    </recommendedName>
</protein>
<dbReference type="OrthoDB" id="5046242at2759"/>
<accession>A0A370TDH7</accession>
<dbReference type="Proteomes" id="UP000254866">
    <property type="component" value="Unassembled WGS sequence"/>
</dbReference>
<feature type="binding site" evidence="5">
    <location>
        <position position="483"/>
    </location>
    <ligand>
        <name>substrate</name>
    </ligand>
</feature>
<proteinExistence type="inferred from homology"/>
<comment type="caution">
    <text evidence="8">The sequence shown here is derived from an EMBL/GenBank/DDBJ whole genome shotgun (WGS) entry which is preliminary data.</text>
</comment>
<organism evidence="8 9">
    <name type="scientific">Venustampulla echinocandica</name>
    <dbReference type="NCBI Taxonomy" id="2656787"/>
    <lineage>
        <taxon>Eukaryota</taxon>
        <taxon>Fungi</taxon>
        <taxon>Dikarya</taxon>
        <taxon>Ascomycota</taxon>
        <taxon>Pezizomycotina</taxon>
        <taxon>Leotiomycetes</taxon>
        <taxon>Helotiales</taxon>
        <taxon>Pleuroascaceae</taxon>
        <taxon>Venustampulla</taxon>
    </lineage>
</organism>
<evidence type="ECO:0000313" key="8">
    <source>
        <dbReference type="EMBL" id="RDL32481.1"/>
    </source>
</evidence>
<dbReference type="PRINTS" id="PR00757">
    <property type="entry name" value="AMINEOXDASEF"/>
</dbReference>
<feature type="binding site" evidence="5">
    <location>
        <position position="377"/>
    </location>
    <ligand>
        <name>FAD</name>
        <dbReference type="ChEBI" id="CHEBI:57692"/>
    </ligand>
</feature>
<dbReference type="Gene3D" id="3.30.1330.40">
    <property type="entry name" value="RutC-like"/>
    <property type="match status" value="1"/>
</dbReference>
<dbReference type="InterPro" id="IPR036188">
    <property type="entry name" value="FAD/NAD-bd_sf"/>
</dbReference>
<dbReference type="PANTHER" id="PTHR43563">
    <property type="entry name" value="AMINE OXIDASE"/>
    <property type="match status" value="1"/>
</dbReference>
<dbReference type="GO" id="GO:0097621">
    <property type="term" value="F:monoamine oxidase activity"/>
    <property type="evidence" value="ECO:0007669"/>
    <property type="project" value="UniProtKB-EC"/>
</dbReference>
<dbReference type="Pfam" id="PF01593">
    <property type="entry name" value="Amino_oxidase"/>
    <property type="match status" value="1"/>
</dbReference>
<evidence type="ECO:0000256" key="2">
    <source>
        <dbReference type="ARBA" id="ARBA00005995"/>
    </source>
</evidence>
<name>A0A370TDH7_9HELO</name>
<dbReference type="SUPFAM" id="SSF51905">
    <property type="entry name" value="FAD/NAD(P)-binding domain"/>
    <property type="match status" value="1"/>
</dbReference>
<dbReference type="Gene3D" id="3.50.50.60">
    <property type="entry name" value="FAD/NAD(P)-binding domain"/>
    <property type="match status" value="1"/>
</dbReference>
<feature type="binding site" evidence="5">
    <location>
        <position position="153"/>
    </location>
    <ligand>
        <name>FAD</name>
        <dbReference type="ChEBI" id="CHEBI:57692"/>
    </ligand>
</feature>
<comment type="similarity">
    <text evidence="2 6">Belongs to the flavin monoamine oxidase family.</text>
</comment>
<dbReference type="InterPro" id="IPR050703">
    <property type="entry name" value="Flavin_MAO"/>
</dbReference>
<feature type="binding site" evidence="5">
    <location>
        <position position="568"/>
    </location>
    <ligand>
        <name>FAD</name>
        <dbReference type="ChEBI" id="CHEBI:57692"/>
    </ligand>
</feature>
<evidence type="ECO:0000259" key="7">
    <source>
        <dbReference type="Pfam" id="PF01593"/>
    </source>
</evidence>
<dbReference type="RefSeq" id="XP_031866203.1">
    <property type="nucleotide sequence ID" value="XM_032017560.1"/>
</dbReference>